<feature type="domain" description="C2H2-type" evidence="2">
    <location>
        <begin position="56"/>
        <end position="80"/>
    </location>
</feature>
<dbReference type="SMART" id="SM00355">
    <property type="entry name" value="ZnF_C2H2"/>
    <property type="match status" value="2"/>
</dbReference>
<evidence type="ECO:0000259" key="2">
    <source>
        <dbReference type="PROSITE" id="PS50157"/>
    </source>
</evidence>
<evidence type="ECO:0000256" key="1">
    <source>
        <dbReference type="PROSITE-ProRule" id="PRU00042"/>
    </source>
</evidence>
<dbReference type="GO" id="GO:0008270">
    <property type="term" value="F:zinc ion binding"/>
    <property type="evidence" value="ECO:0007669"/>
    <property type="project" value="UniProtKB-KW"/>
</dbReference>
<keyword evidence="1" id="KW-0863">Zinc-finger</keyword>
<dbReference type="Proteomes" id="UP000689129">
    <property type="component" value="Unassembled WGS sequence"/>
</dbReference>
<proteinExistence type="predicted"/>
<dbReference type="InterPro" id="IPR013087">
    <property type="entry name" value="Znf_C2H2_type"/>
</dbReference>
<keyword evidence="1" id="KW-0479">Metal-binding</keyword>
<dbReference type="AlphaFoldDB" id="A0A8I3ARJ2"/>
<evidence type="ECO:0000313" key="4">
    <source>
        <dbReference type="Proteomes" id="UP000689129"/>
    </source>
</evidence>
<comment type="caution">
    <text evidence="3">The sequence shown here is derived from an EMBL/GenBank/DDBJ whole genome shotgun (WGS) entry which is preliminary data.</text>
</comment>
<sequence>MSHHPAVFFGMHLGDFDNATTFSDEGSSCCSWDTPATMAAWNNDLPAHERYHIKDYHCDEVDCCKAFATHKDLKRHKKTHEKLDGGAAAQGYRCRVPGCRKAKTGHVYNRRDNFTRHLRTKHAELNFDVKELGSG</sequence>
<dbReference type="OrthoDB" id="8922241at2759"/>
<gene>
    <name evidence="3" type="ORF">HYQ45_005992</name>
</gene>
<keyword evidence="1" id="KW-0862">Zinc</keyword>
<evidence type="ECO:0000313" key="3">
    <source>
        <dbReference type="EMBL" id="KAG7136502.1"/>
    </source>
</evidence>
<reference evidence="3" key="1">
    <citation type="journal article" date="2021" name="Mol. Plant Pathol.">
        <title>A 20-kb lineage-specific genomic region tames virulence in pathogenic amphidiploid Verticillium longisporum.</title>
        <authorList>
            <person name="Harting R."/>
            <person name="Starke J."/>
            <person name="Kusch H."/>
            <person name="Poggeler S."/>
            <person name="Maurus I."/>
            <person name="Schluter R."/>
            <person name="Landesfeind M."/>
            <person name="Bulla I."/>
            <person name="Nowrousian M."/>
            <person name="de Jonge R."/>
            <person name="Stahlhut G."/>
            <person name="Hoff K.J."/>
            <person name="Asshauer K.P."/>
            <person name="Thurmer A."/>
            <person name="Stanke M."/>
            <person name="Daniel R."/>
            <person name="Morgenstern B."/>
            <person name="Thomma B.P.H.J."/>
            <person name="Kronstad J.W."/>
            <person name="Braus-Stromeyer S.A."/>
            <person name="Braus G.H."/>
        </authorList>
    </citation>
    <scope>NUCLEOTIDE SEQUENCE</scope>
    <source>
        <strain evidence="3">Vl32</strain>
    </source>
</reference>
<protein>
    <recommendedName>
        <fullName evidence="2">C2H2-type domain-containing protein</fullName>
    </recommendedName>
</protein>
<accession>A0A8I3ARJ2</accession>
<dbReference type="PROSITE" id="PS50157">
    <property type="entry name" value="ZINC_FINGER_C2H2_2"/>
    <property type="match status" value="1"/>
</dbReference>
<dbReference type="PROSITE" id="PS00028">
    <property type="entry name" value="ZINC_FINGER_C2H2_1"/>
    <property type="match status" value="1"/>
</dbReference>
<name>A0A8I3ARJ2_VERLO</name>
<dbReference type="EMBL" id="JAEMWZ010000103">
    <property type="protein sequence ID" value="KAG7136502.1"/>
    <property type="molecule type" value="Genomic_DNA"/>
</dbReference>
<organism evidence="3 4">
    <name type="scientific">Verticillium longisporum</name>
    <name type="common">Verticillium dahliae var. longisporum</name>
    <dbReference type="NCBI Taxonomy" id="100787"/>
    <lineage>
        <taxon>Eukaryota</taxon>
        <taxon>Fungi</taxon>
        <taxon>Dikarya</taxon>
        <taxon>Ascomycota</taxon>
        <taxon>Pezizomycotina</taxon>
        <taxon>Sordariomycetes</taxon>
        <taxon>Hypocreomycetidae</taxon>
        <taxon>Glomerellales</taxon>
        <taxon>Plectosphaerellaceae</taxon>
        <taxon>Verticillium</taxon>
    </lineage>
</organism>